<feature type="transmembrane region" description="Helical" evidence="1">
    <location>
        <begin position="108"/>
        <end position="126"/>
    </location>
</feature>
<dbReference type="OrthoDB" id="10322160at2759"/>
<proteinExistence type="predicted"/>
<evidence type="ECO:0000313" key="2">
    <source>
        <dbReference type="EMBL" id="GMI40428.1"/>
    </source>
</evidence>
<evidence type="ECO:0000256" key="1">
    <source>
        <dbReference type="SAM" id="Phobius"/>
    </source>
</evidence>
<dbReference type="AlphaFoldDB" id="A0A9W7L9Q1"/>
<sequence>MELPQPMSKSHFMAMFCAVISFIFHVLTASLNTMLVASTQLDHDGIIDYHQECKTGTGLFKAYIVSGKNCPITSSGRPLADVICDNHDSDYSDEKAASDCQKVRASQAFVIIACILSFAVAAILLLTRDGGRIWKSAAPLSFLCALLEMSILIMFEDRSHDPEDGWADSYGCHYGEVKVISSSGETCLYRGSEYGFMISSMILSTIVSFLVCVVDKRTELQETERYDGSIYSSAPLLLGSPI</sequence>
<feature type="transmembrane region" description="Helical" evidence="1">
    <location>
        <begin position="194"/>
        <end position="214"/>
    </location>
</feature>
<reference evidence="3" key="1">
    <citation type="journal article" date="2023" name="Commun. Biol.">
        <title>Genome analysis of Parmales, the sister group of diatoms, reveals the evolutionary specialization of diatoms from phago-mixotrophs to photoautotrophs.</title>
        <authorList>
            <person name="Ban H."/>
            <person name="Sato S."/>
            <person name="Yoshikawa S."/>
            <person name="Yamada K."/>
            <person name="Nakamura Y."/>
            <person name="Ichinomiya M."/>
            <person name="Sato N."/>
            <person name="Blanc-Mathieu R."/>
            <person name="Endo H."/>
            <person name="Kuwata A."/>
            <person name="Ogata H."/>
        </authorList>
    </citation>
    <scope>NUCLEOTIDE SEQUENCE [LARGE SCALE GENOMIC DNA]</scope>
</reference>
<keyword evidence="3" id="KW-1185">Reference proteome</keyword>
<feature type="transmembrane region" description="Helical" evidence="1">
    <location>
        <begin position="138"/>
        <end position="155"/>
    </location>
</feature>
<dbReference type="Proteomes" id="UP001165065">
    <property type="component" value="Unassembled WGS sequence"/>
</dbReference>
<accession>A0A9W7L9Q1</accession>
<protein>
    <submittedName>
        <fullName evidence="2">Uncharacterized protein</fullName>
    </submittedName>
</protein>
<keyword evidence="1" id="KW-0472">Membrane</keyword>
<keyword evidence="1" id="KW-0812">Transmembrane</keyword>
<keyword evidence="1" id="KW-1133">Transmembrane helix</keyword>
<comment type="caution">
    <text evidence="2">The sequence shown here is derived from an EMBL/GenBank/DDBJ whole genome shotgun (WGS) entry which is preliminary data.</text>
</comment>
<dbReference type="EMBL" id="BRYA01000127">
    <property type="protein sequence ID" value="GMI40428.1"/>
    <property type="molecule type" value="Genomic_DNA"/>
</dbReference>
<dbReference type="Gene3D" id="1.20.140.150">
    <property type="match status" value="1"/>
</dbReference>
<evidence type="ECO:0000313" key="3">
    <source>
        <dbReference type="Proteomes" id="UP001165065"/>
    </source>
</evidence>
<feature type="transmembrane region" description="Helical" evidence="1">
    <location>
        <begin position="12"/>
        <end position="31"/>
    </location>
</feature>
<organism evidence="2 3">
    <name type="scientific">Triparma columacea</name>
    <dbReference type="NCBI Taxonomy" id="722753"/>
    <lineage>
        <taxon>Eukaryota</taxon>
        <taxon>Sar</taxon>
        <taxon>Stramenopiles</taxon>
        <taxon>Ochrophyta</taxon>
        <taxon>Bolidophyceae</taxon>
        <taxon>Parmales</taxon>
        <taxon>Triparmaceae</taxon>
        <taxon>Triparma</taxon>
    </lineage>
</organism>
<name>A0A9W7L9Q1_9STRA</name>
<gene>
    <name evidence="2" type="ORF">TrCOL_g5937</name>
</gene>